<proteinExistence type="inferred from homology"/>
<dbReference type="Gene3D" id="3.40.640.10">
    <property type="entry name" value="Type I PLP-dependent aspartate aminotransferase-like (Major domain)"/>
    <property type="match status" value="1"/>
</dbReference>
<evidence type="ECO:0000313" key="6">
    <source>
        <dbReference type="EMBL" id="KAK9827396.1"/>
    </source>
</evidence>
<dbReference type="InterPro" id="IPR015424">
    <property type="entry name" value="PyrdxlP-dep_Trfase"/>
</dbReference>
<dbReference type="GO" id="GO:0009102">
    <property type="term" value="P:biotin biosynthetic process"/>
    <property type="evidence" value="ECO:0007669"/>
    <property type="project" value="TreeGrafter"/>
</dbReference>
<comment type="similarity">
    <text evidence="2">Belongs to the class-II pyridoxal-phosphate-dependent aminotransferase family. BioF subfamily.</text>
</comment>
<gene>
    <name evidence="6" type="ORF">WJX81_006330</name>
</gene>
<dbReference type="GO" id="GO:0030170">
    <property type="term" value="F:pyridoxal phosphate binding"/>
    <property type="evidence" value="ECO:0007669"/>
    <property type="project" value="InterPro"/>
</dbReference>
<keyword evidence="3" id="KW-0808">Transferase</keyword>
<dbReference type="EMBL" id="JALJOU010000058">
    <property type="protein sequence ID" value="KAK9827396.1"/>
    <property type="molecule type" value="Genomic_DNA"/>
</dbReference>
<dbReference type="PANTHER" id="PTHR13693">
    <property type="entry name" value="CLASS II AMINOTRANSFERASE/8-AMINO-7-OXONONANOATE SYNTHASE"/>
    <property type="match status" value="1"/>
</dbReference>
<organism evidence="6 7">
    <name type="scientific">Elliptochloris bilobata</name>
    <dbReference type="NCBI Taxonomy" id="381761"/>
    <lineage>
        <taxon>Eukaryota</taxon>
        <taxon>Viridiplantae</taxon>
        <taxon>Chlorophyta</taxon>
        <taxon>core chlorophytes</taxon>
        <taxon>Trebouxiophyceae</taxon>
        <taxon>Trebouxiophyceae incertae sedis</taxon>
        <taxon>Elliptochloris clade</taxon>
        <taxon>Elliptochloris</taxon>
    </lineage>
</organism>
<dbReference type="GO" id="GO:0016740">
    <property type="term" value="F:transferase activity"/>
    <property type="evidence" value="ECO:0007669"/>
    <property type="project" value="UniProtKB-KW"/>
</dbReference>
<keyword evidence="7" id="KW-1185">Reference proteome</keyword>
<reference evidence="6 7" key="1">
    <citation type="journal article" date="2024" name="Nat. Commun.">
        <title>Phylogenomics reveals the evolutionary origins of lichenization in chlorophyte algae.</title>
        <authorList>
            <person name="Puginier C."/>
            <person name="Libourel C."/>
            <person name="Otte J."/>
            <person name="Skaloud P."/>
            <person name="Haon M."/>
            <person name="Grisel S."/>
            <person name="Petersen M."/>
            <person name="Berrin J.G."/>
            <person name="Delaux P.M."/>
            <person name="Dal Grande F."/>
            <person name="Keller J."/>
        </authorList>
    </citation>
    <scope>NUCLEOTIDE SEQUENCE [LARGE SCALE GENOMIC DNA]</scope>
    <source>
        <strain evidence="6 7">SAG 245.80</strain>
    </source>
</reference>
<dbReference type="InterPro" id="IPR015421">
    <property type="entry name" value="PyrdxlP-dep_Trfase_major"/>
</dbReference>
<sequence>MLDCHVLLSQPWENWLTDSLSQLRSANLLRTLRPVVPTLNAVEVVVPGEVLWPWLAEGGVVPAVSASAPDATGGGVLKLFSLNDYLGLSTHPAVCQAAAHAALLYGSGPRSSALVGGHTHAHRELECALAALKGAQDALLFPTGFAANLAAVSALACDAGAVVFSDELNHASIIDGARLAGRAGAAVHVYRHNDLAHLERLLVACPPGRRRLVVTDSLFSMDGDFADLQGLAELRQKHGFLLAIDEAHATLVCGERGGGAAESAGVADQVDLHIGTLSKAAGAHGGFVACRADMRSLLVTRGRAGVFSTALPAPVVAAATAALRVAAEEPWRRQHLWRLVERLGAGLGVRAASPIVPLVIGGEAAALAASAALLARGFHVPAIRPPTVAAGTSRLRISLSAAHTCADAVQNLTPFLTTQLA</sequence>
<dbReference type="AlphaFoldDB" id="A0AAW1R169"/>
<dbReference type="Pfam" id="PF00155">
    <property type="entry name" value="Aminotran_1_2"/>
    <property type="match status" value="1"/>
</dbReference>
<dbReference type="InterPro" id="IPR004839">
    <property type="entry name" value="Aminotransferase_I/II_large"/>
</dbReference>
<dbReference type="InterPro" id="IPR050087">
    <property type="entry name" value="AON_synthase_class-II"/>
</dbReference>
<evidence type="ECO:0000256" key="2">
    <source>
        <dbReference type="ARBA" id="ARBA00010008"/>
    </source>
</evidence>
<evidence type="ECO:0000256" key="3">
    <source>
        <dbReference type="ARBA" id="ARBA00022679"/>
    </source>
</evidence>
<keyword evidence="4" id="KW-0663">Pyridoxal phosphate</keyword>
<comment type="caution">
    <text evidence="6">The sequence shown here is derived from an EMBL/GenBank/DDBJ whole genome shotgun (WGS) entry which is preliminary data.</text>
</comment>
<dbReference type="Gene3D" id="3.90.1150.10">
    <property type="entry name" value="Aspartate Aminotransferase, domain 1"/>
    <property type="match status" value="1"/>
</dbReference>
<evidence type="ECO:0000256" key="1">
    <source>
        <dbReference type="ARBA" id="ARBA00001933"/>
    </source>
</evidence>
<evidence type="ECO:0000259" key="5">
    <source>
        <dbReference type="Pfam" id="PF00155"/>
    </source>
</evidence>
<protein>
    <recommendedName>
        <fullName evidence="5">Aminotransferase class I/classII large domain-containing protein</fullName>
    </recommendedName>
</protein>
<accession>A0AAW1R169</accession>
<dbReference type="SUPFAM" id="SSF53383">
    <property type="entry name" value="PLP-dependent transferases"/>
    <property type="match status" value="1"/>
</dbReference>
<evidence type="ECO:0000256" key="4">
    <source>
        <dbReference type="ARBA" id="ARBA00022898"/>
    </source>
</evidence>
<feature type="domain" description="Aminotransferase class I/classII large" evidence="5">
    <location>
        <begin position="80"/>
        <end position="406"/>
    </location>
</feature>
<dbReference type="InterPro" id="IPR015422">
    <property type="entry name" value="PyrdxlP-dep_Trfase_small"/>
</dbReference>
<evidence type="ECO:0000313" key="7">
    <source>
        <dbReference type="Proteomes" id="UP001445335"/>
    </source>
</evidence>
<name>A0AAW1R169_9CHLO</name>
<dbReference type="PANTHER" id="PTHR13693:SF77">
    <property type="entry name" value="8-AMINO-7-OXONONANOATE SYNTHASE"/>
    <property type="match status" value="1"/>
</dbReference>
<dbReference type="Proteomes" id="UP001445335">
    <property type="component" value="Unassembled WGS sequence"/>
</dbReference>
<comment type="cofactor">
    <cofactor evidence="1">
        <name>pyridoxal 5'-phosphate</name>
        <dbReference type="ChEBI" id="CHEBI:597326"/>
    </cofactor>
</comment>